<sequence length="93" mass="10589">MPAALSTERRLWGLTWRSLTKNYSLMPLLVCMVGGTVMGFAALGRLGVKGPDVVFDKRNPQPWHQLAPNTQYKLYTRNLDYSTIKIPNERPQL</sequence>
<dbReference type="EMBL" id="JAODUO010000214">
    <property type="protein sequence ID" value="KAK2186086.1"/>
    <property type="molecule type" value="Genomic_DNA"/>
</dbReference>
<keyword evidence="3" id="KW-1185">Reference proteome</keyword>
<keyword evidence="1" id="KW-0812">Transmembrane</keyword>
<reference evidence="2" key="1">
    <citation type="journal article" date="2023" name="Mol. Biol. Evol.">
        <title>Third-Generation Sequencing Reveals the Adaptive Role of the Epigenome in Three Deep-Sea Polychaetes.</title>
        <authorList>
            <person name="Perez M."/>
            <person name="Aroh O."/>
            <person name="Sun Y."/>
            <person name="Lan Y."/>
            <person name="Juniper S.K."/>
            <person name="Young C.R."/>
            <person name="Angers B."/>
            <person name="Qian P.Y."/>
        </authorList>
    </citation>
    <scope>NUCLEOTIDE SEQUENCE</scope>
    <source>
        <strain evidence="2">R07B-5</strain>
    </source>
</reference>
<gene>
    <name evidence="2" type="ORF">NP493_204g12009</name>
</gene>
<dbReference type="AlphaFoldDB" id="A0AAD9P152"/>
<comment type="caution">
    <text evidence="2">The sequence shown here is derived from an EMBL/GenBank/DDBJ whole genome shotgun (WGS) entry which is preliminary data.</text>
</comment>
<dbReference type="Proteomes" id="UP001209878">
    <property type="component" value="Unassembled WGS sequence"/>
</dbReference>
<keyword evidence="1" id="KW-1133">Transmembrane helix</keyword>
<protein>
    <submittedName>
        <fullName evidence="2">Uncharacterized protein</fullName>
    </submittedName>
</protein>
<dbReference type="Pfam" id="PF06522">
    <property type="entry name" value="B12D"/>
    <property type="match status" value="1"/>
</dbReference>
<organism evidence="2 3">
    <name type="scientific">Ridgeia piscesae</name>
    <name type="common">Tubeworm</name>
    <dbReference type="NCBI Taxonomy" id="27915"/>
    <lineage>
        <taxon>Eukaryota</taxon>
        <taxon>Metazoa</taxon>
        <taxon>Spiralia</taxon>
        <taxon>Lophotrochozoa</taxon>
        <taxon>Annelida</taxon>
        <taxon>Polychaeta</taxon>
        <taxon>Sedentaria</taxon>
        <taxon>Canalipalpata</taxon>
        <taxon>Sabellida</taxon>
        <taxon>Siboglinidae</taxon>
        <taxon>Ridgeia</taxon>
    </lineage>
</organism>
<evidence type="ECO:0000313" key="2">
    <source>
        <dbReference type="EMBL" id="KAK2186086.1"/>
    </source>
</evidence>
<accession>A0AAD9P152</accession>
<keyword evidence="1" id="KW-0472">Membrane</keyword>
<dbReference type="InterPro" id="IPR010530">
    <property type="entry name" value="B12D"/>
</dbReference>
<name>A0AAD9P152_RIDPI</name>
<evidence type="ECO:0000256" key="1">
    <source>
        <dbReference type="SAM" id="Phobius"/>
    </source>
</evidence>
<dbReference type="PANTHER" id="PTHR14256">
    <property type="entry name" value="NADH-UBIQUINONE OXIDOREDUCTASE MLRQ SUBUNIT"/>
    <property type="match status" value="1"/>
</dbReference>
<evidence type="ECO:0000313" key="3">
    <source>
        <dbReference type="Proteomes" id="UP001209878"/>
    </source>
</evidence>
<feature type="transmembrane region" description="Helical" evidence="1">
    <location>
        <begin position="25"/>
        <end position="48"/>
    </location>
</feature>
<dbReference type="PANTHER" id="PTHR14256:SF1">
    <property type="entry name" value="GEO09626P1"/>
    <property type="match status" value="1"/>
</dbReference>
<proteinExistence type="predicted"/>